<evidence type="ECO:0000313" key="3">
    <source>
        <dbReference type="Proteomes" id="UP000799757"/>
    </source>
</evidence>
<dbReference type="AlphaFoldDB" id="A0A6A6XIR8"/>
<name>A0A6A6XIR8_9PLEO</name>
<feature type="compositionally biased region" description="Low complexity" evidence="1">
    <location>
        <begin position="29"/>
        <end position="39"/>
    </location>
</feature>
<feature type="region of interest" description="Disordered" evidence="1">
    <location>
        <begin position="1"/>
        <end position="108"/>
    </location>
</feature>
<feature type="compositionally biased region" description="Basic and acidic residues" evidence="1">
    <location>
        <begin position="1"/>
        <end position="11"/>
    </location>
</feature>
<accession>A0A6A6XIR8</accession>
<evidence type="ECO:0000256" key="1">
    <source>
        <dbReference type="SAM" id="MobiDB-lite"/>
    </source>
</evidence>
<dbReference type="EMBL" id="MU001840">
    <property type="protein sequence ID" value="KAF2796094.1"/>
    <property type="molecule type" value="Genomic_DNA"/>
</dbReference>
<feature type="compositionally biased region" description="Pro residues" evidence="1">
    <location>
        <begin position="55"/>
        <end position="81"/>
    </location>
</feature>
<keyword evidence="3" id="KW-1185">Reference proteome</keyword>
<evidence type="ECO:0000313" key="2">
    <source>
        <dbReference type="EMBL" id="KAF2796094.1"/>
    </source>
</evidence>
<protein>
    <submittedName>
        <fullName evidence="2">Uncharacterized protein</fullName>
    </submittedName>
</protein>
<gene>
    <name evidence="2" type="ORF">K505DRAFT_323609</name>
</gene>
<dbReference type="Proteomes" id="UP000799757">
    <property type="component" value="Unassembled WGS sequence"/>
</dbReference>
<sequence>MPNADKPRDDPNGTYSSSPALEMDLNLDFSLPPFLIPISSPSPSPNPNPVFLVPSPAPAPTSPAPLPKSTPSPAPSSPSPSPSIDLDLDYLHDDPYHSASNPRARGEDLDDLDLDALDFGDVVRDREGGEWMWMRCFCGHVLCRGKAVRKVSGRRELSVWDRGRLEEEEEEEMMG</sequence>
<organism evidence="2 3">
    <name type="scientific">Melanomma pulvis-pyrius CBS 109.77</name>
    <dbReference type="NCBI Taxonomy" id="1314802"/>
    <lineage>
        <taxon>Eukaryota</taxon>
        <taxon>Fungi</taxon>
        <taxon>Dikarya</taxon>
        <taxon>Ascomycota</taxon>
        <taxon>Pezizomycotina</taxon>
        <taxon>Dothideomycetes</taxon>
        <taxon>Pleosporomycetidae</taxon>
        <taxon>Pleosporales</taxon>
        <taxon>Melanommataceae</taxon>
        <taxon>Melanomma</taxon>
    </lineage>
</organism>
<reference evidence="2" key="1">
    <citation type="journal article" date="2020" name="Stud. Mycol.">
        <title>101 Dothideomycetes genomes: a test case for predicting lifestyles and emergence of pathogens.</title>
        <authorList>
            <person name="Haridas S."/>
            <person name="Albert R."/>
            <person name="Binder M."/>
            <person name="Bloem J."/>
            <person name="Labutti K."/>
            <person name="Salamov A."/>
            <person name="Andreopoulos B."/>
            <person name="Baker S."/>
            <person name="Barry K."/>
            <person name="Bills G."/>
            <person name="Bluhm B."/>
            <person name="Cannon C."/>
            <person name="Castanera R."/>
            <person name="Culley D."/>
            <person name="Daum C."/>
            <person name="Ezra D."/>
            <person name="Gonzalez J."/>
            <person name="Henrissat B."/>
            <person name="Kuo A."/>
            <person name="Liang C."/>
            <person name="Lipzen A."/>
            <person name="Lutzoni F."/>
            <person name="Magnuson J."/>
            <person name="Mondo S."/>
            <person name="Nolan M."/>
            <person name="Ohm R."/>
            <person name="Pangilinan J."/>
            <person name="Park H.-J."/>
            <person name="Ramirez L."/>
            <person name="Alfaro M."/>
            <person name="Sun H."/>
            <person name="Tritt A."/>
            <person name="Yoshinaga Y."/>
            <person name="Zwiers L.-H."/>
            <person name="Turgeon B."/>
            <person name="Goodwin S."/>
            <person name="Spatafora J."/>
            <person name="Crous P."/>
            <person name="Grigoriev I."/>
        </authorList>
    </citation>
    <scope>NUCLEOTIDE SEQUENCE</scope>
    <source>
        <strain evidence="2">CBS 109.77</strain>
    </source>
</reference>
<proteinExistence type="predicted"/>